<dbReference type="InterPro" id="IPR004316">
    <property type="entry name" value="SWEET_rpt"/>
</dbReference>
<dbReference type="GeneID" id="100160656"/>
<evidence type="ECO:0000256" key="7">
    <source>
        <dbReference type="ARBA" id="ARBA00022692"/>
    </source>
</evidence>
<dbReference type="KEGG" id="api:100160656"/>
<evidence type="ECO:0000256" key="5">
    <source>
        <dbReference type="ARBA" id="ARBA00022475"/>
    </source>
</evidence>
<accession>A0A8R1W978</accession>
<evidence type="ECO:0000313" key="14">
    <source>
        <dbReference type="Proteomes" id="UP000007819"/>
    </source>
</evidence>
<evidence type="ECO:0000256" key="4">
    <source>
        <dbReference type="ARBA" id="ARBA00022448"/>
    </source>
</evidence>
<dbReference type="GO" id="GO:0000139">
    <property type="term" value="C:Golgi membrane"/>
    <property type="evidence" value="ECO:0007669"/>
    <property type="project" value="UniProtKB-SubCell"/>
</dbReference>
<dbReference type="GO" id="GO:0005886">
    <property type="term" value="C:plasma membrane"/>
    <property type="evidence" value="ECO:0007669"/>
    <property type="project" value="UniProtKB-SubCell"/>
</dbReference>
<protein>
    <recommendedName>
        <fullName evidence="12">Sugar transporter SWEET</fullName>
    </recommendedName>
</protein>
<comment type="similarity">
    <text evidence="3 12">Belongs to the SWEET sugar transporter family.</text>
</comment>
<keyword evidence="14" id="KW-1185">Reference proteome</keyword>
<dbReference type="FunFam" id="1.20.1280.290:FF:000004">
    <property type="entry name" value="Sugar transporter SWEET"/>
    <property type="match status" value="1"/>
</dbReference>
<comment type="function">
    <text evidence="12">Mediates sugar transport across membranes.</text>
</comment>
<proteinExistence type="inferred from homology"/>
<dbReference type="Proteomes" id="UP000007819">
    <property type="component" value="Chromosome X"/>
</dbReference>
<evidence type="ECO:0000256" key="1">
    <source>
        <dbReference type="ARBA" id="ARBA00004651"/>
    </source>
</evidence>
<dbReference type="PANTHER" id="PTHR10791">
    <property type="entry name" value="RAG1-ACTIVATING PROTEIN 1"/>
    <property type="match status" value="1"/>
</dbReference>
<sequence length="271" mass="30542">MMNGYDFEYALRVSASACTCVQFLSGFLICANFMKKGKVSNESVVPFVTGFLSCSLWLYYGMILANSTLVSVNAFGCLLFAIYTWIYYRYTSKKKRVIHYVVSAIAVIAWIVYITYTNVNQKQSKTLSSSELHLHETVEVAAVTPLDIADTSIISSTTNDAIDRVGLLCSLTTMLFFAAPFSNLIHVIRTKNTESMPLPLIVMTFLVSAQWLVYGRMLRDKFIMYPNSVGCMLSVIQLALFVIYPRRSAVPLTAELHNHHHPYPYIKLMDA</sequence>
<dbReference type="Pfam" id="PF03083">
    <property type="entry name" value="MtN3_slv"/>
    <property type="match status" value="2"/>
</dbReference>
<dbReference type="RefSeq" id="XP_003246325.1">
    <property type="nucleotide sequence ID" value="XM_003246277.3"/>
</dbReference>
<name>A0A8R1W978_ACYPI</name>
<dbReference type="PANTHER" id="PTHR10791:SF112">
    <property type="entry name" value="SUGAR TRANSPORTER SWEET1"/>
    <property type="match status" value="1"/>
</dbReference>
<keyword evidence="7 12" id="KW-0812">Transmembrane</keyword>
<dbReference type="GO" id="GO:0051119">
    <property type="term" value="F:sugar transmembrane transporter activity"/>
    <property type="evidence" value="ECO:0007669"/>
    <property type="project" value="InterPro"/>
</dbReference>
<dbReference type="Gene3D" id="1.20.1280.290">
    <property type="match status" value="2"/>
</dbReference>
<keyword evidence="8" id="KW-0677">Repeat</keyword>
<feature type="transmembrane region" description="Helical" evidence="12">
    <location>
        <begin position="97"/>
        <end position="116"/>
    </location>
</feature>
<feature type="transmembrane region" description="Helical" evidence="12">
    <location>
        <begin position="165"/>
        <end position="185"/>
    </location>
</feature>
<keyword evidence="6 12" id="KW-0762">Sugar transport</keyword>
<evidence type="ECO:0000256" key="6">
    <source>
        <dbReference type="ARBA" id="ARBA00022597"/>
    </source>
</evidence>
<evidence type="ECO:0000256" key="9">
    <source>
        <dbReference type="ARBA" id="ARBA00022989"/>
    </source>
</evidence>
<evidence type="ECO:0000256" key="3">
    <source>
        <dbReference type="ARBA" id="ARBA00007809"/>
    </source>
</evidence>
<evidence type="ECO:0000256" key="10">
    <source>
        <dbReference type="ARBA" id="ARBA00023034"/>
    </source>
</evidence>
<keyword evidence="5" id="KW-1003">Cell membrane</keyword>
<dbReference type="AlphaFoldDB" id="A0A8R1W978"/>
<reference evidence="14" key="1">
    <citation type="submission" date="2010-06" db="EMBL/GenBank/DDBJ databases">
        <authorList>
            <person name="Jiang H."/>
            <person name="Abraham K."/>
            <person name="Ali S."/>
            <person name="Alsbrooks S.L."/>
            <person name="Anim B.N."/>
            <person name="Anosike U.S."/>
            <person name="Attaway T."/>
            <person name="Bandaranaike D.P."/>
            <person name="Battles P.K."/>
            <person name="Bell S.N."/>
            <person name="Bell A.V."/>
            <person name="Beltran B."/>
            <person name="Bickham C."/>
            <person name="Bustamante Y."/>
            <person name="Caleb T."/>
            <person name="Canada A."/>
            <person name="Cardenas V."/>
            <person name="Carter K."/>
            <person name="Chacko J."/>
            <person name="Chandrabose M.N."/>
            <person name="Chavez D."/>
            <person name="Chavez A."/>
            <person name="Chen L."/>
            <person name="Chu H.-S."/>
            <person name="Claassen K.J."/>
            <person name="Cockrell R."/>
            <person name="Collins M."/>
            <person name="Cooper J.A."/>
            <person name="Cree A."/>
            <person name="Curry S.M."/>
            <person name="Da Y."/>
            <person name="Dao M.D."/>
            <person name="Das B."/>
            <person name="Davila M.-L."/>
            <person name="Davy-Carroll L."/>
            <person name="Denson S."/>
            <person name="Dinh H."/>
            <person name="Ebong V.E."/>
            <person name="Edwards J.R."/>
            <person name="Egan A."/>
            <person name="El-Daye J."/>
            <person name="Escobedo L."/>
            <person name="Fernandez S."/>
            <person name="Fernando P.R."/>
            <person name="Flagg N."/>
            <person name="Forbes L.D."/>
            <person name="Fowler R.G."/>
            <person name="Fu Q."/>
            <person name="Gabisi R.A."/>
            <person name="Ganer J."/>
            <person name="Garbino Pronczuk A."/>
            <person name="Garcia R.M."/>
            <person name="Garner T."/>
            <person name="Garrett T.E."/>
            <person name="Gonzalez D.A."/>
            <person name="Hamid H."/>
            <person name="Hawkins E.S."/>
            <person name="Hirani K."/>
            <person name="Hogues M.E."/>
            <person name="Hollins B."/>
            <person name="Hsiao C.-H."/>
            <person name="Jabil R."/>
            <person name="James M.L."/>
            <person name="Jhangiani S.N."/>
            <person name="Johnson B."/>
            <person name="Johnson Q."/>
            <person name="Joshi V."/>
            <person name="Kalu J.B."/>
            <person name="Kam C."/>
            <person name="Kashfia A."/>
            <person name="Keebler J."/>
            <person name="Kisamo H."/>
            <person name="Kovar C.L."/>
            <person name="Lago L.A."/>
            <person name="Lai C.-Y."/>
            <person name="Laidlaw J."/>
            <person name="Lara F."/>
            <person name="Le T.-K."/>
            <person name="Lee S.L."/>
            <person name="Legall F.H."/>
            <person name="Lemon S.J."/>
            <person name="Lewis L.R."/>
            <person name="Li B."/>
            <person name="Liu Y."/>
            <person name="Liu Y.-S."/>
            <person name="Lopez J."/>
            <person name="Lozado R.J."/>
            <person name="Lu J."/>
            <person name="Madu R.C."/>
            <person name="Maheshwari M."/>
            <person name="Maheshwari R."/>
            <person name="Malloy K."/>
            <person name="Martinez E."/>
            <person name="Mathew T."/>
            <person name="Mercado I.C."/>
            <person name="Mercado C."/>
            <person name="Meyer B."/>
            <person name="Montgomery K."/>
            <person name="Morgan M.B."/>
            <person name="Munidasa M."/>
            <person name="Nazareth L.V."/>
            <person name="Nelson J."/>
            <person name="Ng B.M."/>
            <person name="Nguyen N.B."/>
            <person name="Nguyen P.Q."/>
            <person name="Nguyen T."/>
            <person name="Obregon M."/>
            <person name="Okwuonu G.O."/>
            <person name="Onwere C.G."/>
            <person name="Orozco G."/>
            <person name="Parra A."/>
            <person name="Patel S."/>
            <person name="Patil S."/>
            <person name="Perez A."/>
            <person name="Perez Y."/>
            <person name="Pham C."/>
            <person name="Primus E.L."/>
            <person name="Pu L.-L."/>
            <person name="Puazo M."/>
            <person name="Qin X."/>
            <person name="Quiroz J.B."/>
            <person name="Reese J."/>
            <person name="Richards S."/>
            <person name="Rives C.M."/>
            <person name="Robberts R."/>
            <person name="Ruiz S.J."/>
            <person name="Ruiz M.J."/>
            <person name="Santibanez J."/>
            <person name="Schneider B.W."/>
            <person name="Sisson I."/>
            <person name="Smith M."/>
            <person name="Sodergren E."/>
            <person name="Song X.-Z."/>
            <person name="Song B.B."/>
            <person name="Summersgill H."/>
            <person name="Thelus R."/>
            <person name="Thornton R.D."/>
            <person name="Trejos Z.Y."/>
            <person name="Usmani K."/>
            <person name="Vattathil S."/>
            <person name="Villasana D."/>
            <person name="Walker D.L."/>
            <person name="Wang S."/>
            <person name="Wang K."/>
            <person name="White C.S."/>
            <person name="Williams A.C."/>
            <person name="Williamson J."/>
            <person name="Wilson K."/>
            <person name="Woghiren I.O."/>
            <person name="Woodworth J.R."/>
            <person name="Worley K.C."/>
            <person name="Wright R.A."/>
            <person name="Wu W."/>
            <person name="Young L."/>
            <person name="Zhang L."/>
            <person name="Zhang J."/>
            <person name="Zhu Y."/>
            <person name="Muzny D.M."/>
            <person name="Weinstock G."/>
            <person name="Gibbs R.A."/>
        </authorList>
    </citation>
    <scope>NUCLEOTIDE SEQUENCE [LARGE SCALE GENOMIC DNA]</scope>
    <source>
        <strain evidence="14">LSR1</strain>
    </source>
</reference>
<dbReference type="InterPro" id="IPR047664">
    <property type="entry name" value="SWEET"/>
</dbReference>
<evidence type="ECO:0000256" key="11">
    <source>
        <dbReference type="ARBA" id="ARBA00023136"/>
    </source>
</evidence>
<keyword evidence="11 12" id="KW-0472">Membrane</keyword>
<keyword evidence="4 12" id="KW-0813">Transport</keyword>
<organism evidence="13 14">
    <name type="scientific">Acyrthosiphon pisum</name>
    <name type="common">Pea aphid</name>
    <dbReference type="NCBI Taxonomy" id="7029"/>
    <lineage>
        <taxon>Eukaryota</taxon>
        <taxon>Metazoa</taxon>
        <taxon>Ecdysozoa</taxon>
        <taxon>Arthropoda</taxon>
        <taxon>Hexapoda</taxon>
        <taxon>Insecta</taxon>
        <taxon>Pterygota</taxon>
        <taxon>Neoptera</taxon>
        <taxon>Paraneoptera</taxon>
        <taxon>Hemiptera</taxon>
        <taxon>Sternorrhyncha</taxon>
        <taxon>Aphidomorpha</taxon>
        <taxon>Aphidoidea</taxon>
        <taxon>Aphididae</taxon>
        <taxon>Macrosiphini</taxon>
        <taxon>Acyrthosiphon</taxon>
    </lineage>
</organism>
<dbReference type="EnsemblMetazoa" id="XM_003246277.4">
    <property type="protein sequence ID" value="XP_003246325.1"/>
    <property type="gene ID" value="LOC100160656"/>
</dbReference>
<keyword evidence="9 12" id="KW-1133">Transmembrane helix</keyword>
<evidence type="ECO:0000313" key="13">
    <source>
        <dbReference type="EnsemblMetazoa" id="XP_003246325.1"/>
    </source>
</evidence>
<evidence type="ECO:0000256" key="12">
    <source>
        <dbReference type="RuleBase" id="RU910715"/>
    </source>
</evidence>
<evidence type="ECO:0000256" key="8">
    <source>
        <dbReference type="ARBA" id="ARBA00022737"/>
    </source>
</evidence>
<feature type="transmembrane region" description="Helical" evidence="12">
    <location>
        <begin position="223"/>
        <end position="244"/>
    </location>
</feature>
<feature type="transmembrane region" description="Helical" evidence="12">
    <location>
        <begin position="69"/>
        <end position="88"/>
    </location>
</feature>
<evidence type="ECO:0000256" key="2">
    <source>
        <dbReference type="ARBA" id="ARBA00004653"/>
    </source>
</evidence>
<feature type="transmembrane region" description="Helical" evidence="12">
    <location>
        <begin position="43"/>
        <end position="63"/>
    </location>
</feature>
<feature type="transmembrane region" description="Helical" evidence="12">
    <location>
        <begin position="12"/>
        <end position="31"/>
    </location>
</feature>
<dbReference type="OrthoDB" id="409725at2759"/>
<keyword evidence="10" id="KW-0333">Golgi apparatus</keyword>
<comment type="subcellular location">
    <subcellularLocation>
        <location evidence="1 12">Cell membrane</location>
        <topology evidence="1 12">Multi-pass membrane protein</topology>
    </subcellularLocation>
    <subcellularLocation>
        <location evidence="2">Golgi apparatus membrane</location>
        <topology evidence="2">Multi-pass membrane protein</topology>
    </subcellularLocation>
</comment>
<reference evidence="13" key="2">
    <citation type="submission" date="2022-06" db="UniProtKB">
        <authorList>
            <consortium name="EnsemblMetazoa"/>
        </authorList>
    </citation>
    <scope>IDENTIFICATION</scope>
</reference>
<feature type="transmembrane region" description="Helical" evidence="12">
    <location>
        <begin position="197"/>
        <end position="217"/>
    </location>
</feature>